<reference evidence="1 2" key="1">
    <citation type="journal article" date="2016" name="Nat. Commun.">
        <title>Thousands of microbial genomes shed light on interconnected biogeochemical processes in an aquifer system.</title>
        <authorList>
            <person name="Anantharaman K."/>
            <person name="Brown C.T."/>
            <person name="Hug L.A."/>
            <person name="Sharon I."/>
            <person name="Castelle C.J."/>
            <person name="Probst A.J."/>
            <person name="Thomas B.C."/>
            <person name="Singh A."/>
            <person name="Wilkins M.J."/>
            <person name="Karaoz U."/>
            <person name="Brodie E.L."/>
            <person name="Williams K.H."/>
            <person name="Hubbard S.S."/>
            <person name="Banfield J.F."/>
        </authorList>
    </citation>
    <scope>NUCLEOTIDE SEQUENCE [LARGE SCALE GENOMIC DNA]</scope>
</reference>
<sequence>MRIYFVRHGETQESGVGERHTQHSILSEKGVKQSSAVAARFAEIPIGAIVSSHLPRAAQTAQAIGVAKNVQVELNELLRERKRLEDLDGSKKDNPQFIELKTLFKKNFDNPEFHHDEEETFYEFKARIEDFLRSLETSDKDQILVVTHSDVVRMIACVVIFGQLLTPQLYTQAKDRLKHKSTGVTIIENDNDTWSFVTWNDHAHLA</sequence>
<dbReference type="AlphaFoldDB" id="A0A1G1WM68"/>
<dbReference type="EMBL" id="MHCX01000043">
    <property type="protein sequence ID" value="OGY28799.1"/>
    <property type="molecule type" value="Genomic_DNA"/>
</dbReference>
<dbReference type="PANTHER" id="PTHR48100:SF44">
    <property type="entry name" value="PHOSPHATASE C1620.13-RELATED"/>
    <property type="match status" value="1"/>
</dbReference>
<dbReference type="CDD" id="cd07067">
    <property type="entry name" value="HP_PGM_like"/>
    <property type="match status" value="1"/>
</dbReference>
<gene>
    <name evidence="1" type="ORF">A3J50_03565</name>
</gene>
<dbReference type="Proteomes" id="UP000177821">
    <property type="component" value="Unassembled WGS sequence"/>
</dbReference>
<dbReference type="Gene3D" id="3.40.50.1240">
    <property type="entry name" value="Phosphoglycerate mutase-like"/>
    <property type="match status" value="1"/>
</dbReference>
<dbReference type="Pfam" id="PF00300">
    <property type="entry name" value="His_Phos_1"/>
    <property type="match status" value="1"/>
</dbReference>
<evidence type="ECO:0000313" key="1">
    <source>
        <dbReference type="EMBL" id="OGY28799.1"/>
    </source>
</evidence>
<dbReference type="InterPro" id="IPR050275">
    <property type="entry name" value="PGM_Phosphatase"/>
</dbReference>
<dbReference type="SMART" id="SM00855">
    <property type="entry name" value="PGAM"/>
    <property type="match status" value="1"/>
</dbReference>
<protein>
    <recommendedName>
        <fullName evidence="3">Phosphoglycerate mutase</fullName>
    </recommendedName>
</protein>
<proteinExistence type="predicted"/>
<organism evidence="1 2">
    <name type="scientific">Candidatus Woykebacteria bacterium RIFCSPHIGHO2_02_FULL_43_16b</name>
    <dbReference type="NCBI Taxonomy" id="1802601"/>
    <lineage>
        <taxon>Bacteria</taxon>
        <taxon>Candidatus Woykeibacteriota</taxon>
    </lineage>
</organism>
<evidence type="ECO:0008006" key="3">
    <source>
        <dbReference type="Google" id="ProtNLM"/>
    </source>
</evidence>
<dbReference type="PANTHER" id="PTHR48100">
    <property type="entry name" value="BROAD-SPECIFICITY PHOSPHATASE YOR283W-RELATED"/>
    <property type="match status" value="1"/>
</dbReference>
<accession>A0A1G1WM68</accession>
<dbReference type="SUPFAM" id="SSF53254">
    <property type="entry name" value="Phosphoglycerate mutase-like"/>
    <property type="match status" value="1"/>
</dbReference>
<evidence type="ECO:0000313" key="2">
    <source>
        <dbReference type="Proteomes" id="UP000177821"/>
    </source>
</evidence>
<dbReference type="GO" id="GO:0016791">
    <property type="term" value="F:phosphatase activity"/>
    <property type="evidence" value="ECO:0007669"/>
    <property type="project" value="TreeGrafter"/>
</dbReference>
<dbReference type="GO" id="GO:0005829">
    <property type="term" value="C:cytosol"/>
    <property type="evidence" value="ECO:0007669"/>
    <property type="project" value="TreeGrafter"/>
</dbReference>
<dbReference type="InterPro" id="IPR013078">
    <property type="entry name" value="His_Pase_superF_clade-1"/>
</dbReference>
<name>A0A1G1WM68_9BACT</name>
<comment type="caution">
    <text evidence="1">The sequence shown here is derived from an EMBL/GenBank/DDBJ whole genome shotgun (WGS) entry which is preliminary data.</text>
</comment>
<dbReference type="InterPro" id="IPR029033">
    <property type="entry name" value="His_PPase_superfam"/>
</dbReference>